<gene>
    <name evidence="1" type="ORF">SNAT2548_LOCUS2007</name>
</gene>
<reference evidence="1" key="1">
    <citation type="submission" date="2021-02" db="EMBL/GenBank/DDBJ databases">
        <authorList>
            <person name="Dougan E. K."/>
            <person name="Rhodes N."/>
            <person name="Thang M."/>
            <person name="Chan C."/>
        </authorList>
    </citation>
    <scope>NUCLEOTIDE SEQUENCE</scope>
</reference>
<dbReference type="InterPro" id="IPR018883">
    <property type="entry name" value="Delta_CA"/>
</dbReference>
<dbReference type="AlphaFoldDB" id="A0A812HVA8"/>
<dbReference type="EMBL" id="CAJNDS010000113">
    <property type="protein sequence ID" value="CAE6961732.1"/>
    <property type="molecule type" value="Genomic_DNA"/>
</dbReference>
<comment type="caution">
    <text evidence="1">The sequence shown here is derived from an EMBL/GenBank/DDBJ whole genome shotgun (WGS) entry which is preliminary data.</text>
</comment>
<keyword evidence="2" id="KW-1185">Reference proteome</keyword>
<dbReference type="Proteomes" id="UP000604046">
    <property type="component" value="Unassembled WGS sequence"/>
</dbReference>
<sequence>MEEQYDRRPPAWASNVTVEKDGEQELVVPGLWCPTDGCPAAEGFCMSGINDTLLEEESYTFQHCKAARVGGVYEFHWVFSTGGPGTLQEDGSEGELGISAGLGGAFNRTNNADVIVRAQEWRQPPAGSAVRYVGSTTGTAYDDEVCSPVEVNWHVDQRCCHLSAQAMDKLCEDMIAVGLETDVAPKGSRRPVDRRWVSDITFPLVPIGAGIVVQ</sequence>
<accession>A0A812HVA8</accession>
<organism evidence="1 2">
    <name type="scientific">Symbiodinium natans</name>
    <dbReference type="NCBI Taxonomy" id="878477"/>
    <lineage>
        <taxon>Eukaryota</taxon>
        <taxon>Sar</taxon>
        <taxon>Alveolata</taxon>
        <taxon>Dinophyceae</taxon>
        <taxon>Suessiales</taxon>
        <taxon>Symbiodiniaceae</taxon>
        <taxon>Symbiodinium</taxon>
    </lineage>
</organism>
<dbReference type="OrthoDB" id="436883at2759"/>
<dbReference type="Pfam" id="PF10563">
    <property type="entry name" value="CA_like"/>
    <property type="match status" value="1"/>
</dbReference>
<protein>
    <submittedName>
        <fullName evidence="1">Uncharacterized protein</fullName>
    </submittedName>
</protein>
<evidence type="ECO:0000313" key="1">
    <source>
        <dbReference type="EMBL" id="CAE6961732.1"/>
    </source>
</evidence>
<name>A0A812HVA8_9DINO</name>
<proteinExistence type="predicted"/>
<evidence type="ECO:0000313" key="2">
    <source>
        <dbReference type="Proteomes" id="UP000604046"/>
    </source>
</evidence>